<protein>
    <recommendedName>
        <fullName evidence="8">ABC3 transporter permease C-terminal domain-containing protein</fullName>
    </recommendedName>
</protein>
<comment type="subcellular location">
    <subcellularLocation>
        <location evidence="1">Cell membrane</location>
        <topology evidence="1">Multi-pass membrane protein</topology>
    </subcellularLocation>
</comment>
<feature type="domain" description="ABC3 transporter permease C-terminal" evidence="8">
    <location>
        <begin position="602"/>
        <end position="707"/>
    </location>
</feature>
<feature type="transmembrane region" description="Helical" evidence="7">
    <location>
        <begin position="868"/>
        <end position="891"/>
    </location>
</feature>
<comment type="caution">
    <text evidence="9">The sequence shown here is derived from an EMBL/GenBank/DDBJ whole genome shotgun (WGS) entry which is preliminary data.</text>
</comment>
<evidence type="ECO:0000256" key="2">
    <source>
        <dbReference type="ARBA" id="ARBA00022475"/>
    </source>
</evidence>
<evidence type="ECO:0000259" key="8">
    <source>
        <dbReference type="Pfam" id="PF02687"/>
    </source>
</evidence>
<dbReference type="EMBL" id="BONZ01000085">
    <property type="protein sequence ID" value="GIH19839.1"/>
    <property type="molecule type" value="Genomic_DNA"/>
</dbReference>
<evidence type="ECO:0000313" key="9">
    <source>
        <dbReference type="EMBL" id="GIH19839.1"/>
    </source>
</evidence>
<feature type="transmembrane region" description="Helical" evidence="7">
    <location>
        <begin position="682"/>
        <end position="702"/>
    </location>
</feature>
<proteinExistence type="inferred from homology"/>
<dbReference type="InterPro" id="IPR050250">
    <property type="entry name" value="Macrolide_Exporter_MacB"/>
</dbReference>
<dbReference type="PANTHER" id="PTHR30572">
    <property type="entry name" value="MEMBRANE COMPONENT OF TRANSPORTER-RELATED"/>
    <property type="match status" value="1"/>
</dbReference>
<evidence type="ECO:0000256" key="5">
    <source>
        <dbReference type="ARBA" id="ARBA00023136"/>
    </source>
</evidence>
<feature type="transmembrane region" description="Helical" evidence="7">
    <location>
        <begin position="788"/>
        <end position="811"/>
    </location>
</feature>
<evidence type="ECO:0000256" key="3">
    <source>
        <dbReference type="ARBA" id="ARBA00022692"/>
    </source>
</evidence>
<reference evidence="9" key="1">
    <citation type="submission" date="2021-01" db="EMBL/GenBank/DDBJ databases">
        <title>Whole genome shotgun sequence of Rugosimonospora africana NBRC 104875.</title>
        <authorList>
            <person name="Komaki H."/>
            <person name="Tamura T."/>
        </authorList>
    </citation>
    <scope>NUCLEOTIDE SEQUENCE</scope>
    <source>
        <strain evidence="9">NBRC 104875</strain>
    </source>
</reference>
<name>A0A8J3VVE1_9ACTN</name>
<evidence type="ECO:0000256" key="6">
    <source>
        <dbReference type="ARBA" id="ARBA00038076"/>
    </source>
</evidence>
<feature type="transmembrane region" description="Helical" evidence="7">
    <location>
        <begin position="745"/>
        <end position="768"/>
    </location>
</feature>
<keyword evidence="5 7" id="KW-0472">Membrane</keyword>
<keyword evidence="10" id="KW-1185">Reference proteome</keyword>
<accession>A0A8J3VVE1</accession>
<feature type="domain" description="ABC3 transporter permease C-terminal" evidence="8">
    <location>
        <begin position="791"/>
        <end position="900"/>
    </location>
</feature>
<gene>
    <name evidence="9" type="ORF">Raf01_80110</name>
</gene>
<evidence type="ECO:0000256" key="1">
    <source>
        <dbReference type="ARBA" id="ARBA00004651"/>
    </source>
</evidence>
<organism evidence="9 10">
    <name type="scientific">Rugosimonospora africana</name>
    <dbReference type="NCBI Taxonomy" id="556532"/>
    <lineage>
        <taxon>Bacteria</taxon>
        <taxon>Bacillati</taxon>
        <taxon>Actinomycetota</taxon>
        <taxon>Actinomycetes</taxon>
        <taxon>Micromonosporales</taxon>
        <taxon>Micromonosporaceae</taxon>
        <taxon>Rugosimonospora</taxon>
    </lineage>
</organism>
<dbReference type="Pfam" id="PF02687">
    <property type="entry name" value="FtsX"/>
    <property type="match status" value="2"/>
</dbReference>
<keyword evidence="2" id="KW-1003">Cell membrane</keyword>
<dbReference type="GO" id="GO:0022857">
    <property type="term" value="F:transmembrane transporter activity"/>
    <property type="evidence" value="ECO:0007669"/>
    <property type="project" value="TreeGrafter"/>
</dbReference>
<dbReference type="RefSeq" id="WP_203923279.1">
    <property type="nucleotide sequence ID" value="NZ_BONZ01000085.1"/>
</dbReference>
<comment type="similarity">
    <text evidence="6">Belongs to the ABC-4 integral membrane protein family.</text>
</comment>
<dbReference type="GO" id="GO:0005886">
    <property type="term" value="C:plasma membrane"/>
    <property type="evidence" value="ECO:0007669"/>
    <property type="project" value="UniProtKB-SubCell"/>
</dbReference>
<feature type="transmembrane region" description="Helical" evidence="7">
    <location>
        <begin position="832"/>
        <end position="862"/>
    </location>
</feature>
<dbReference type="PANTHER" id="PTHR30572:SF4">
    <property type="entry name" value="ABC TRANSPORTER PERMEASE YTRF"/>
    <property type="match status" value="1"/>
</dbReference>
<sequence length="908" mass="94156">MIGQLLTQLRRQPARAVALLLAVTAATAAFTVLTGRAATERLELRGQAESAPHGSYDILVRPAGTRTPLERSEHLVRADFLAGQFGGITTGQDQTIAKLPGVQVAAPIAMIGYVLQTVSVPIDITDQIDPGARQLFVASARRSTDRGLTTIDRPGVSYTYVTPDTLRLTSPATGRGDYGTVETDAAGHSTLVCPASTTQVAGPFAPANLRTAACWSTRNGLDGAGWQSLPAGHVGVVLRWTFPFLLAAIDPQQESRLVGMDRAVTAGAYLPEGVTGNPAGIPVLVADRAGIDDQDQVSISRLPADAAASYAAGLPPAQIAALMQERSGVPVRTTTVTASQAYQRMLAQYLAGARQTVVDSYWTAGPTSYDSGPDGVLRPKAVTNPDQVWRSDLRDQGFVDPPPEAADTAFRGLRVHTAIASRRQTDQAAPQLTTIGTFDPTRVDVGGDQVLDALDAATLTGADNRSRALLGGGNLLPNSDIAGYSLSTPTMLTSLSSIGAFSDPATFTDVRPGAPISAIRVRVAGVTGNDALSRERVRTVADAIHQATGLDVDITLGSSPTTVTVALPAGAAGRPALLLSEQWQREGVVTTVLQAVDRQSLLLFALVLVVCGLFVANATAASVRARRRELAVLSCLGWTRGQLLRLLLYEIALIGGLAGLAGMLLSVAAGHAFGVSVTPLRAAAALPAALLVSLLAALWPAWRASAPPPLFTMHHVREGGPAASHGRSLSRMAAANLVRVPGRTALGLAAVAVGTAGLTLLVAITLTFRGSLVGSVLGTAISLRARSVDYLAVAVAVLLAALAVADVIYLNMRDRYPELAVLYATGWTPTELWRLILLEAGLTAMAGAGLGGVIGLSVAAVFAGSVPLRLLAVTGATVVASAGVTVLATLVPTRALRRIPVALLLSRD</sequence>
<evidence type="ECO:0000313" key="10">
    <source>
        <dbReference type="Proteomes" id="UP000642748"/>
    </source>
</evidence>
<keyword evidence="3 7" id="KW-0812">Transmembrane</keyword>
<dbReference type="InterPro" id="IPR003838">
    <property type="entry name" value="ABC3_permease_C"/>
</dbReference>
<dbReference type="AlphaFoldDB" id="A0A8J3VVE1"/>
<evidence type="ECO:0000256" key="4">
    <source>
        <dbReference type="ARBA" id="ARBA00022989"/>
    </source>
</evidence>
<keyword evidence="4 7" id="KW-1133">Transmembrane helix</keyword>
<dbReference type="Proteomes" id="UP000642748">
    <property type="component" value="Unassembled WGS sequence"/>
</dbReference>
<feature type="transmembrane region" description="Helical" evidence="7">
    <location>
        <begin position="601"/>
        <end position="625"/>
    </location>
</feature>
<evidence type="ECO:0000256" key="7">
    <source>
        <dbReference type="SAM" id="Phobius"/>
    </source>
</evidence>
<feature type="transmembrane region" description="Helical" evidence="7">
    <location>
        <begin position="646"/>
        <end position="670"/>
    </location>
</feature>